<evidence type="ECO:0000256" key="1">
    <source>
        <dbReference type="SAM" id="MobiDB-lite"/>
    </source>
</evidence>
<evidence type="ECO:0000313" key="3">
    <source>
        <dbReference type="Proteomes" id="UP000749559"/>
    </source>
</evidence>
<protein>
    <submittedName>
        <fullName evidence="2">Uncharacterized protein</fullName>
    </submittedName>
</protein>
<dbReference type="Proteomes" id="UP000749559">
    <property type="component" value="Unassembled WGS sequence"/>
</dbReference>
<organism evidence="2 3">
    <name type="scientific">Owenia fusiformis</name>
    <name type="common">Polychaete worm</name>
    <dbReference type="NCBI Taxonomy" id="6347"/>
    <lineage>
        <taxon>Eukaryota</taxon>
        <taxon>Metazoa</taxon>
        <taxon>Spiralia</taxon>
        <taxon>Lophotrochozoa</taxon>
        <taxon>Annelida</taxon>
        <taxon>Polychaeta</taxon>
        <taxon>Sedentaria</taxon>
        <taxon>Canalipalpata</taxon>
        <taxon>Sabellida</taxon>
        <taxon>Oweniida</taxon>
        <taxon>Oweniidae</taxon>
        <taxon>Owenia</taxon>
    </lineage>
</organism>
<gene>
    <name evidence="2" type="ORF">OFUS_LOCUS19757</name>
</gene>
<feature type="region of interest" description="Disordered" evidence="1">
    <location>
        <begin position="1"/>
        <end position="34"/>
    </location>
</feature>
<feature type="compositionally biased region" description="Low complexity" evidence="1">
    <location>
        <begin position="19"/>
        <end position="28"/>
    </location>
</feature>
<dbReference type="EMBL" id="CAIIXF020000009">
    <property type="protein sequence ID" value="CAH1795182.1"/>
    <property type="molecule type" value="Genomic_DNA"/>
</dbReference>
<dbReference type="AlphaFoldDB" id="A0A8J1U623"/>
<name>A0A8J1U623_OWEFU</name>
<sequence>SISRSKSSSSPGPSPGPSPVLSKSSLGPNPVQDLDQNLGLSYPFYLDDLILDDSPFLSILPSYPSFLFYPILPSHSIQVQVHVQVQVKSRSKSSPGPRSKSRSNSKFFLILRF</sequence>
<accession>A0A8J1U623</accession>
<keyword evidence="3" id="KW-1185">Reference proteome</keyword>
<feature type="compositionally biased region" description="Low complexity" evidence="1">
    <location>
        <begin position="1"/>
        <end position="11"/>
    </location>
</feature>
<comment type="caution">
    <text evidence="2">The sequence shown here is derived from an EMBL/GenBank/DDBJ whole genome shotgun (WGS) entry which is preliminary data.</text>
</comment>
<proteinExistence type="predicted"/>
<evidence type="ECO:0000313" key="2">
    <source>
        <dbReference type="EMBL" id="CAH1795182.1"/>
    </source>
</evidence>
<reference evidence="2" key="1">
    <citation type="submission" date="2022-03" db="EMBL/GenBank/DDBJ databases">
        <authorList>
            <person name="Martin C."/>
        </authorList>
    </citation>
    <scope>NUCLEOTIDE SEQUENCE</scope>
</reference>
<feature type="non-terminal residue" evidence="2">
    <location>
        <position position="1"/>
    </location>
</feature>